<dbReference type="AlphaFoldDB" id="A0A822ZJA1"/>
<protein>
    <submittedName>
        <fullName evidence="1">Uncharacterized protein</fullName>
    </submittedName>
</protein>
<keyword evidence="2" id="KW-1185">Reference proteome</keyword>
<evidence type="ECO:0000313" key="1">
    <source>
        <dbReference type="EMBL" id="DAD45212.1"/>
    </source>
</evidence>
<dbReference type="EMBL" id="DUZY01000007">
    <property type="protein sequence ID" value="DAD45212.1"/>
    <property type="molecule type" value="Genomic_DNA"/>
</dbReference>
<sequence length="137" mass="15043">MFRAPVTTESSTHVPMPICVHRFRLRTGCTQIGEHGFHVSLAASGSEPEALLGGENSKSRLVSPWALLLQPMKFCCSIMGPTLQPWTFGCARKNLATSRLQRIPRNFEKISLVSTINAAACFLSLASQSSRSKFPLH</sequence>
<accession>A0A822ZJA1</accession>
<evidence type="ECO:0000313" key="2">
    <source>
        <dbReference type="Proteomes" id="UP000607653"/>
    </source>
</evidence>
<dbReference type="Proteomes" id="UP000607653">
    <property type="component" value="Unassembled WGS sequence"/>
</dbReference>
<comment type="caution">
    <text evidence="1">The sequence shown here is derived from an EMBL/GenBank/DDBJ whole genome shotgun (WGS) entry which is preliminary data.</text>
</comment>
<organism evidence="1 2">
    <name type="scientific">Nelumbo nucifera</name>
    <name type="common">Sacred lotus</name>
    <dbReference type="NCBI Taxonomy" id="4432"/>
    <lineage>
        <taxon>Eukaryota</taxon>
        <taxon>Viridiplantae</taxon>
        <taxon>Streptophyta</taxon>
        <taxon>Embryophyta</taxon>
        <taxon>Tracheophyta</taxon>
        <taxon>Spermatophyta</taxon>
        <taxon>Magnoliopsida</taxon>
        <taxon>Proteales</taxon>
        <taxon>Nelumbonaceae</taxon>
        <taxon>Nelumbo</taxon>
    </lineage>
</organism>
<name>A0A822ZJA1_NELNU</name>
<proteinExistence type="predicted"/>
<gene>
    <name evidence="1" type="ORF">HUJ06_003442</name>
</gene>
<reference evidence="1 2" key="1">
    <citation type="journal article" date="2020" name="Mol. Biol. Evol.">
        <title>Distinct Expression and Methylation Patterns for Genes with Different Fates following a Single Whole-Genome Duplication in Flowering Plants.</title>
        <authorList>
            <person name="Shi T."/>
            <person name="Rahmani R.S."/>
            <person name="Gugger P.F."/>
            <person name="Wang M."/>
            <person name="Li H."/>
            <person name="Zhang Y."/>
            <person name="Li Z."/>
            <person name="Wang Q."/>
            <person name="Van de Peer Y."/>
            <person name="Marchal K."/>
            <person name="Chen J."/>
        </authorList>
    </citation>
    <scope>NUCLEOTIDE SEQUENCE [LARGE SCALE GENOMIC DNA]</scope>
    <source>
        <tissue evidence="1">Leaf</tissue>
    </source>
</reference>